<gene>
    <name evidence="4" type="ORF">JQC75_07315</name>
</gene>
<organism evidence="4 5">
    <name type="scientific">Shewanella litorisediminis</name>
    <dbReference type="NCBI Taxonomy" id="1173586"/>
    <lineage>
        <taxon>Bacteria</taxon>
        <taxon>Pseudomonadati</taxon>
        <taxon>Pseudomonadota</taxon>
        <taxon>Gammaproteobacteria</taxon>
        <taxon>Alteromonadales</taxon>
        <taxon>Shewanellaceae</taxon>
        <taxon>Shewanella</taxon>
    </lineage>
</organism>
<evidence type="ECO:0000313" key="5">
    <source>
        <dbReference type="Proteomes" id="UP000596252"/>
    </source>
</evidence>
<dbReference type="PANTHER" id="PTHR11092:SF0">
    <property type="entry name" value="EPIMERASE FAMILY PROTEIN SDR39U1"/>
    <property type="match status" value="1"/>
</dbReference>
<sequence length="295" mass="31658">MNILLTGGTGFIGRALVSALSEHQLTILTRDTGAAAELLGEQHHYLRSLDKLENLNGFDAVINLAGEPIVGKRWSDAQKKHLCHSRWDLTSLLTGLIQQSSEPPSVFISGSAIGYYGAQGSQPVTESSSAHSEFTHMLCEKWEQLALDAASDATRVCVLRTGIVLGKHGGALAKMLPPFRLGLGGPIGSGQQGMSWIHMADMIGLIRFLLNNPKCSGVFNATAPNPVSNKVFSQTLGEVLHRPALLPAPAFALHALLGEAAIMVLTGQYVLPNRAIEAGFGFRFPYLRQALEDLL</sequence>
<dbReference type="InterPro" id="IPR013549">
    <property type="entry name" value="DUF1731"/>
</dbReference>
<dbReference type="EMBL" id="CP069213">
    <property type="protein sequence ID" value="QRH03201.1"/>
    <property type="molecule type" value="Genomic_DNA"/>
</dbReference>
<dbReference type="SUPFAM" id="SSF51735">
    <property type="entry name" value="NAD(P)-binding Rossmann-fold domains"/>
    <property type="match status" value="1"/>
</dbReference>
<feature type="domain" description="DUF1731" evidence="3">
    <location>
        <begin position="248"/>
        <end position="294"/>
    </location>
</feature>
<keyword evidence="5" id="KW-1185">Reference proteome</keyword>
<evidence type="ECO:0000259" key="2">
    <source>
        <dbReference type="Pfam" id="PF01370"/>
    </source>
</evidence>
<dbReference type="Pfam" id="PF01370">
    <property type="entry name" value="Epimerase"/>
    <property type="match status" value="1"/>
</dbReference>
<evidence type="ECO:0000313" key="4">
    <source>
        <dbReference type="EMBL" id="QRH03201.1"/>
    </source>
</evidence>
<comment type="similarity">
    <text evidence="1">Belongs to the NAD(P)-dependent epimerase/dehydratase family. SDR39U1 subfamily.</text>
</comment>
<accession>A0ABX7G794</accession>
<proteinExistence type="inferred from homology"/>
<dbReference type="Proteomes" id="UP000596252">
    <property type="component" value="Chromosome"/>
</dbReference>
<dbReference type="InterPro" id="IPR001509">
    <property type="entry name" value="Epimerase_deHydtase"/>
</dbReference>
<dbReference type="NCBIfam" id="TIGR01777">
    <property type="entry name" value="yfcH"/>
    <property type="match status" value="1"/>
</dbReference>
<dbReference type="InterPro" id="IPR036291">
    <property type="entry name" value="NAD(P)-bd_dom_sf"/>
</dbReference>
<dbReference type="InterPro" id="IPR010099">
    <property type="entry name" value="SDR39U1"/>
</dbReference>
<evidence type="ECO:0000259" key="3">
    <source>
        <dbReference type="Pfam" id="PF08338"/>
    </source>
</evidence>
<evidence type="ECO:0000256" key="1">
    <source>
        <dbReference type="ARBA" id="ARBA00009353"/>
    </source>
</evidence>
<reference evidence="4 5" key="1">
    <citation type="journal article" date="2012" name="Antonie Van Leeuwenhoek">
        <title>Shewanella litorisediminis sp. nov., a gammaproteobacterium isolated from a tidal flat sediment.</title>
        <authorList>
            <person name="Lee M.H."/>
            <person name="Yoon J.H."/>
        </authorList>
    </citation>
    <scope>NUCLEOTIDE SEQUENCE [LARGE SCALE GENOMIC DNA]</scope>
    <source>
        <strain evidence="4 5">SMK1-12</strain>
    </source>
</reference>
<dbReference type="RefSeq" id="WP_203326760.1">
    <property type="nucleotide sequence ID" value="NZ_CP069213.1"/>
</dbReference>
<name>A0ABX7G794_9GAMM</name>
<dbReference type="PANTHER" id="PTHR11092">
    <property type="entry name" value="SUGAR NUCLEOTIDE EPIMERASE RELATED"/>
    <property type="match status" value="1"/>
</dbReference>
<dbReference type="CDD" id="cd05242">
    <property type="entry name" value="SDR_a8"/>
    <property type="match status" value="1"/>
</dbReference>
<dbReference type="Gene3D" id="3.40.50.720">
    <property type="entry name" value="NAD(P)-binding Rossmann-like Domain"/>
    <property type="match status" value="1"/>
</dbReference>
<protein>
    <submittedName>
        <fullName evidence="4">TIGR01777 family oxidoreductase</fullName>
    </submittedName>
</protein>
<feature type="domain" description="NAD-dependent epimerase/dehydratase" evidence="2">
    <location>
        <begin position="3"/>
        <end position="214"/>
    </location>
</feature>
<dbReference type="Pfam" id="PF08338">
    <property type="entry name" value="DUF1731"/>
    <property type="match status" value="1"/>
</dbReference>